<evidence type="ECO:0008006" key="3">
    <source>
        <dbReference type="Google" id="ProtNLM"/>
    </source>
</evidence>
<accession>A0A147K9B2</accession>
<keyword evidence="2" id="KW-1185">Reference proteome</keyword>
<reference evidence="1 2" key="1">
    <citation type="journal article" date="2016" name="Front. Microbiol.">
        <title>Microevolution Analysis of Bacillus coahuilensis Unveils Differences in Phosphorus Acquisition Strategies and Their Regulation.</title>
        <authorList>
            <person name="Gomez-Lunar Z."/>
            <person name="Hernandez-Gonzalez I."/>
            <person name="Rodriguez-Torres M.D."/>
            <person name="Souza V."/>
            <person name="Olmedo-Alvarez G."/>
        </authorList>
    </citation>
    <scope>NUCLEOTIDE SEQUENCE [LARGE SCALE GENOMIC DNA]</scope>
    <source>
        <strain evidence="2">p1.1.43</strain>
    </source>
</reference>
<dbReference type="RefSeq" id="WP_059350834.1">
    <property type="nucleotide sequence ID" value="NZ_LDYG01000025.1"/>
</dbReference>
<dbReference type="Proteomes" id="UP000074108">
    <property type="component" value="Unassembled WGS sequence"/>
</dbReference>
<dbReference type="AlphaFoldDB" id="A0A147K9B2"/>
<dbReference type="SUPFAM" id="SSF54001">
    <property type="entry name" value="Cysteine proteinases"/>
    <property type="match status" value="1"/>
</dbReference>
<proteinExistence type="predicted"/>
<dbReference type="InterPro" id="IPR038765">
    <property type="entry name" value="Papain-like_cys_pep_sf"/>
</dbReference>
<dbReference type="Gene3D" id="3.90.1720.10">
    <property type="entry name" value="endopeptidase domain like (from Nostoc punctiforme)"/>
    <property type="match status" value="1"/>
</dbReference>
<protein>
    <recommendedName>
        <fullName evidence="3">Permuted papain-like amidase YaeF/Yiix C92 family enzyme</fullName>
    </recommendedName>
</protein>
<dbReference type="OrthoDB" id="2080662at2"/>
<dbReference type="PANTHER" id="PTHR47112:SF1">
    <property type="entry name" value="PX DOMAIN-CONTAINING PROTEIN"/>
    <property type="match status" value="1"/>
</dbReference>
<comment type="caution">
    <text evidence="1">The sequence shown here is derived from an EMBL/GenBank/DDBJ whole genome shotgun (WGS) entry which is preliminary data.</text>
</comment>
<dbReference type="STRING" id="1150625.Q75_06735"/>
<evidence type="ECO:0000313" key="2">
    <source>
        <dbReference type="Proteomes" id="UP000074108"/>
    </source>
</evidence>
<dbReference type="PATRIC" id="fig|1150625.3.peg.1412"/>
<organism evidence="1 2">
    <name type="scientific">Bacillus coahuilensis p1.1.43</name>
    <dbReference type="NCBI Taxonomy" id="1150625"/>
    <lineage>
        <taxon>Bacteria</taxon>
        <taxon>Bacillati</taxon>
        <taxon>Bacillota</taxon>
        <taxon>Bacilli</taxon>
        <taxon>Bacillales</taxon>
        <taxon>Bacillaceae</taxon>
        <taxon>Bacillus</taxon>
    </lineage>
</organism>
<name>A0A147K9B2_9BACI</name>
<evidence type="ECO:0000313" key="1">
    <source>
        <dbReference type="EMBL" id="KUP06902.1"/>
    </source>
</evidence>
<dbReference type="EMBL" id="LDYG01000025">
    <property type="protein sequence ID" value="KUP06902.1"/>
    <property type="molecule type" value="Genomic_DNA"/>
</dbReference>
<sequence>MKTIHFDEVYKVARTGDLILFSGQYAMSKLVEKLEGSKWSHVGMVYRPDPHGEVYLFESTALTNLEDEFVHDHKTGPKIVKLIDRLKTYGNDLEPYIPPQYAIRNLTLHTGTINSEKLQSYMNEVHGIPNPTEWTMIEEVIEGRLFHIQSKNKDYTCSKLIAETYEILGIFQPSLPLNGYMPSDFSTGGKVSLHNAALSEEQLISLQLEDMGVN</sequence>
<gene>
    <name evidence="1" type="ORF">Q75_06735</name>
</gene>
<dbReference type="PANTHER" id="PTHR47112">
    <property type="entry name" value="PX DOMAIN-CONTAINING PROTEIN"/>
    <property type="match status" value="1"/>
</dbReference>